<reference evidence="10" key="1">
    <citation type="submission" date="2016-10" db="EMBL/GenBank/DDBJ databases">
        <authorList>
            <person name="Varghese N."/>
            <person name="Submissions S."/>
        </authorList>
    </citation>
    <scope>NUCLEOTIDE SEQUENCE [LARGE SCALE GENOMIC DNA]</scope>
    <source>
        <strain evidence="10">8N4</strain>
    </source>
</reference>
<proteinExistence type="inferred from homology"/>
<dbReference type="GO" id="GO:0005886">
    <property type="term" value="C:plasma membrane"/>
    <property type="evidence" value="ECO:0007669"/>
    <property type="project" value="UniProtKB-SubCell"/>
</dbReference>
<feature type="transmembrane region" description="Helical" evidence="8">
    <location>
        <begin position="6"/>
        <end position="24"/>
    </location>
</feature>
<accession>A0A1H9KUC3</accession>
<feature type="transmembrane region" description="Helical" evidence="8">
    <location>
        <begin position="647"/>
        <end position="672"/>
    </location>
</feature>
<dbReference type="Pfam" id="PF07095">
    <property type="entry name" value="IgaA"/>
    <property type="match status" value="1"/>
</dbReference>
<evidence type="ECO:0000256" key="1">
    <source>
        <dbReference type="ARBA" id="ARBA00004429"/>
    </source>
</evidence>
<sequence length="706" mass="80022">MSVFIFLMLVILFCILFVWTKILLPKKQLRAQHQELNTLDHRQLTAEEMRLCRAYLKQRQPKPTGLIEHLLNKVNLPRNACTLRDKSVYKLNHSITHYSLSASVPERNRYYLDAFEVHLPPNGQPFITADNTIELVYTNYLPLIVSLNGHHLLHDLEHAGPQTNLSAVTDTSIRKETSERIAILNVRRQTHEEYTLTHANNISEALILCCALLLIFCSLLTPLKVMPWILLASLLIILPCLWIMYRRPPRSHLQEIRTMRGLLKPWDLFGEANPKQQSLSLGILDLNYPEHWYPYIQQDIGKETVIEVDSQNRVVQHGPLLSLTQEVKKFPLQNWRHNLTLAAGSLIILIMTTSWLPTGVSFNIALARLQGEQHVTVNDVRQLTQHKLHVGEVINIKGTGRCVVPQTYQSNRSYDFLPFDCSAIYWNKQLSTTLPSSPIIEQTQALLATTSQQLAPENDLKGINPQLASAIQKSGMILLNNFSDIVLKTAQLCSAEGDCLRLKSALVNLENAKDWPLLVDQAKSGKLDGLNVLLRPNSAQNLTNLVEAATTTFMSNETRKTIESLSHLPKNGYLFINGQGQLLVDQEQPDTSLFDLAPAAQWRELQRISGQLLNTPFALSGIITSLQHDSQGTIHVIVHQEPNTHALWRYVVTTLFLACLVILVVVNTFLGIHRLRSHFSRNTRIQEDYNASIANASQPLLRHFKE</sequence>
<gene>
    <name evidence="9" type="ORF">SAMN05216522_11041</name>
</gene>
<dbReference type="Proteomes" id="UP000242515">
    <property type="component" value="Unassembled WGS sequence"/>
</dbReference>
<keyword evidence="7 8" id="KW-0472">Membrane</keyword>
<evidence type="ECO:0000256" key="8">
    <source>
        <dbReference type="SAM" id="Phobius"/>
    </source>
</evidence>
<evidence type="ECO:0000256" key="6">
    <source>
        <dbReference type="ARBA" id="ARBA00022989"/>
    </source>
</evidence>
<evidence type="ECO:0000313" key="9">
    <source>
        <dbReference type="EMBL" id="SER02774.1"/>
    </source>
</evidence>
<evidence type="ECO:0000256" key="4">
    <source>
        <dbReference type="ARBA" id="ARBA00022519"/>
    </source>
</evidence>
<comment type="subcellular location">
    <subcellularLocation>
        <location evidence="1">Cell inner membrane</location>
        <topology evidence="1">Multi-pass membrane protein</topology>
    </subcellularLocation>
</comment>
<protein>
    <submittedName>
        <fullName evidence="9">Intracellular growth attenuator protein IgaA</fullName>
    </submittedName>
</protein>
<keyword evidence="3" id="KW-1003">Cell membrane</keyword>
<keyword evidence="6 8" id="KW-1133">Transmembrane helix</keyword>
<name>A0A1H9KUC3_9GAMM</name>
<dbReference type="AlphaFoldDB" id="A0A1H9KUC3"/>
<dbReference type="OrthoDB" id="8827178at2"/>
<feature type="transmembrane region" description="Helical" evidence="8">
    <location>
        <begin position="338"/>
        <end position="356"/>
    </location>
</feature>
<comment type="similarity">
    <text evidence="2">Belongs to the IgaA family.</text>
</comment>
<evidence type="ECO:0000256" key="7">
    <source>
        <dbReference type="ARBA" id="ARBA00023136"/>
    </source>
</evidence>
<dbReference type="InterPro" id="IPR010771">
    <property type="entry name" value="IgaA"/>
</dbReference>
<keyword evidence="10" id="KW-1185">Reference proteome</keyword>
<evidence type="ECO:0000256" key="5">
    <source>
        <dbReference type="ARBA" id="ARBA00022692"/>
    </source>
</evidence>
<feature type="transmembrane region" description="Helical" evidence="8">
    <location>
        <begin position="205"/>
        <end position="222"/>
    </location>
</feature>
<keyword evidence="5 8" id="KW-0812">Transmembrane</keyword>
<evidence type="ECO:0000256" key="3">
    <source>
        <dbReference type="ARBA" id="ARBA00022475"/>
    </source>
</evidence>
<feature type="transmembrane region" description="Helical" evidence="8">
    <location>
        <begin position="228"/>
        <end position="245"/>
    </location>
</feature>
<evidence type="ECO:0000313" key="10">
    <source>
        <dbReference type="Proteomes" id="UP000242515"/>
    </source>
</evidence>
<dbReference type="RefSeq" id="WP_092677181.1">
    <property type="nucleotide sequence ID" value="NZ_FOGC01000010.1"/>
</dbReference>
<organism evidence="9 10">
    <name type="scientific">Rosenbergiella nectarea</name>
    <dbReference type="NCBI Taxonomy" id="988801"/>
    <lineage>
        <taxon>Bacteria</taxon>
        <taxon>Pseudomonadati</taxon>
        <taxon>Pseudomonadota</taxon>
        <taxon>Gammaproteobacteria</taxon>
        <taxon>Enterobacterales</taxon>
        <taxon>Erwiniaceae</taxon>
        <taxon>Rosenbergiella</taxon>
    </lineage>
</organism>
<dbReference type="EMBL" id="FOGC01000010">
    <property type="protein sequence ID" value="SER02774.1"/>
    <property type="molecule type" value="Genomic_DNA"/>
</dbReference>
<keyword evidence="4" id="KW-0997">Cell inner membrane</keyword>
<evidence type="ECO:0000256" key="2">
    <source>
        <dbReference type="ARBA" id="ARBA00009494"/>
    </source>
</evidence>
<dbReference type="STRING" id="988801.SAMN05216522_11041"/>